<dbReference type="AlphaFoldDB" id="A0A8H4TSF5"/>
<evidence type="ECO:0000313" key="13">
    <source>
        <dbReference type="Proteomes" id="UP000622797"/>
    </source>
</evidence>
<reference evidence="12" key="2">
    <citation type="submission" date="2020-05" db="EMBL/GenBank/DDBJ databases">
        <authorList>
            <person name="Kim H.-S."/>
            <person name="Proctor R.H."/>
            <person name="Brown D.W."/>
        </authorList>
    </citation>
    <scope>NUCLEOTIDE SEQUENCE</scope>
    <source>
        <strain evidence="12">NRRL 20472</strain>
    </source>
</reference>
<dbReference type="SFLD" id="SFLDF00027">
    <property type="entry name" value="p-type_atpase"/>
    <property type="match status" value="1"/>
</dbReference>
<dbReference type="InterPro" id="IPR050510">
    <property type="entry name" value="Cation_transp_ATPase_P-type"/>
</dbReference>
<dbReference type="Gene3D" id="3.40.1110.10">
    <property type="entry name" value="Calcium-transporting ATPase, cytoplasmic domain N"/>
    <property type="match status" value="1"/>
</dbReference>
<dbReference type="InterPro" id="IPR006068">
    <property type="entry name" value="ATPase_P-typ_cation-transptr_C"/>
</dbReference>
<dbReference type="SMART" id="SM00831">
    <property type="entry name" value="Cation_ATPase_N"/>
    <property type="match status" value="1"/>
</dbReference>
<keyword evidence="7 10" id="KW-1133">Transmembrane helix</keyword>
<dbReference type="InterPro" id="IPR008250">
    <property type="entry name" value="ATPase_P-typ_transduc_dom_A_sf"/>
</dbReference>
<feature type="compositionally biased region" description="Basic and acidic residues" evidence="9">
    <location>
        <begin position="17"/>
        <end position="35"/>
    </location>
</feature>
<feature type="transmembrane region" description="Helical" evidence="10">
    <location>
        <begin position="856"/>
        <end position="880"/>
    </location>
</feature>
<dbReference type="OrthoDB" id="158672at2759"/>
<evidence type="ECO:0000259" key="11">
    <source>
        <dbReference type="SMART" id="SM00831"/>
    </source>
</evidence>
<dbReference type="PROSITE" id="PS00154">
    <property type="entry name" value="ATPASE_E1_E2"/>
    <property type="match status" value="1"/>
</dbReference>
<keyword evidence="6" id="KW-1278">Translocase</keyword>
<organism evidence="12 13">
    <name type="scientific">Fusarium sarcochroum</name>
    <dbReference type="NCBI Taxonomy" id="1208366"/>
    <lineage>
        <taxon>Eukaryota</taxon>
        <taxon>Fungi</taxon>
        <taxon>Dikarya</taxon>
        <taxon>Ascomycota</taxon>
        <taxon>Pezizomycotina</taxon>
        <taxon>Sordariomycetes</taxon>
        <taxon>Hypocreomycetidae</taxon>
        <taxon>Hypocreales</taxon>
        <taxon>Nectriaceae</taxon>
        <taxon>Fusarium</taxon>
        <taxon>Fusarium lateritium species complex</taxon>
    </lineage>
</organism>
<dbReference type="InterPro" id="IPR023299">
    <property type="entry name" value="ATPase_P-typ_cyto_dom_N"/>
</dbReference>
<keyword evidence="13" id="KW-1185">Reference proteome</keyword>
<feature type="transmembrane region" description="Helical" evidence="10">
    <location>
        <begin position="808"/>
        <end position="831"/>
    </location>
</feature>
<gene>
    <name evidence="12" type="ORF">FSARC_8768</name>
</gene>
<dbReference type="Pfam" id="PF00689">
    <property type="entry name" value="Cation_ATPase_C"/>
    <property type="match status" value="1"/>
</dbReference>
<feature type="transmembrane region" description="Helical" evidence="10">
    <location>
        <begin position="984"/>
        <end position="1002"/>
    </location>
</feature>
<comment type="caution">
    <text evidence="12">The sequence shown here is derived from an EMBL/GenBank/DDBJ whole genome shotgun (WGS) entry which is preliminary data.</text>
</comment>
<evidence type="ECO:0000256" key="1">
    <source>
        <dbReference type="ARBA" id="ARBA00004651"/>
    </source>
</evidence>
<dbReference type="PANTHER" id="PTHR43294:SF21">
    <property type="entry name" value="CATION TRANSPORTING ATPASE"/>
    <property type="match status" value="1"/>
</dbReference>
<evidence type="ECO:0000256" key="3">
    <source>
        <dbReference type="ARBA" id="ARBA00022692"/>
    </source>
</evidence>
<evidence type="ECO:0000256" key="9">
    <source>
        <dbReference type="SAM" id="MobiDB-lite"/>
    </source>
</evidence>
<dbReference type="GO" id="GO:0005391">
    <property type="term" value="F:P-type sodium:potassium-exchanging transporter activity"/>
    <property type="evidence" value="ECO:0007669"/>
    <property type="project" value="TreeGrafter"/>
</dbReference>
<dbReference type="SFLD" id="SFLDG00002">
    <property type="entry name" value="C1.7:_P-type_atpase_like"/>
    <property type="match status" value="1"/>
</dbReference>
<comment type="subcellular location">
    <subcellularLocation>
        <location evidence="1">Cell membrane</location>
        <topology evidence="1">Multi-pass membrane protein</topology>
    </subcellularLocation>
</comment>
<evidence type="ECO:0000256" key="4">
    <source>
        <dbReference type="ARBA" id="ARBA00022741"/>
    </source>
</evidence>
<dbReference type="Gene3D" id="1.20.1110.10">
    <property type="entry name" value="Calcium-transporting ATPase, transmembrane domain"/>
    <property type="match status" value="2"/>
</dbReference>
<dbReference type="Pfam" id="PF13246">
    <property type="entry name" value="Cation_ATPase"/>
    <property type="match status" value="1"/>
</dbReference>
<evidence type="ECO:0000256" key="10">
    <source>
        <dbReference type="SAM" id="Phobius"/>
    </source>
</evidence>
<dbReference type="EMBL" id="JABEXW010000488">
    <property type="protein sequence ID" value="KAF4963190.1"/>
    <property type="molecule type" value="Genomic_DNA"/>
</dbReference>
<feature type="transmembrane region" description="Helical" evidence="10">
    <location>
        <begin position="131"/>
        <end position="158"/>
    </location>
</feature>
<dbReference type="GO" id="GO:0005524">
    <property type="term" value="F:ATP binding"/>
    <property type="evidence" value="ECO:0007669"/>
    <property type="project" value="UniProtKB-KW"/>
</dbReference>
<feature type="transmembrane region" description="Helical" evidence="10">
    <location>
        <begin position="781"/>
        <end position="802"/>
    </location>
</feature>
<evidence type="ECO:0000256" key="2">
    <source>
        <dbReference type="ARBA" id="ARBA00022475"/>
    </source>
</evidence>
<dbReference type="PRINTS" id="PR00119">
    <property type="entry name" value="CATATPASE"/>
</dbReference>
<feature type="domain" description="Cation-transporting P-type ATPase N-terminal" evidence="11">
    <location>
        <begin position="86"/>
        <end position="159"/>
    </location>
</feature>
<feature type="transmembrane region" description="Helical" evidence="10">
    <location>
        <begin position="329"/>
        <end position="351"/>
    </location>
</feature>
<dbReference type="InterPro" id="IPR023298">
    <property type="entry name" value="ATPase_P-typ_TM_dom_sf"/>
</dbReference>
<dbReference type="Proteomes" id="UP000622797">
    <property type="component" value="Unassembled WGS sequence"/>
</dbReference>
<accession>A0A8H4TSF5</accession>
<dbReference type="Pfam" id="PF00690">
    <property type="entry name" value="Cation_ATPase_N"/>
    <property type="match status" value="1"/>
</dbReference>
<keyword evidence="2" id="KW-1003">Cell membrane</keyword>
<dbReference type="PANTHER" id="PTHR43294">
    <property type="entry name" value="SODIUM/POTASSIUM-TRANSPORTING ATPASE SUBUNIT ALPHA"/>
    <property type="match status" value="1"/>
</dbReference>
<dbReference type="InterPro" id="IPR001757">
    <property type="entry name" value="P_typ_ATPase"/>
</dbReference>
<reference evidence="12" key="1">
    <citation type="journal article" date="2020" name="BMC Genomics">
        <title>Correction to: Identification and distribution of gene clusters required for synthesis of sphingolipid metabolism inhibitors in diverse species of the filamentous fungus Fusarium.</title>
        <authorList>
            <person name="Kim H.S."/>
            <person name="Lohmar J.M."/>
            <person name="Busman M."/>
            <person name="Brown D.W."/>
            <person name="Naumann T.A."/>
            <person name="Divon H.H."/>
            <person name="Lysoe E."/>
            <person name="Uhlig S."/>
            <person name="Proctor R.H."/>
        </authorList>
    </citation>
    <scope>NUCLEOTIDE SEQUENCE</scope>
    <source>
        <strain evidence="12">NRRL 20472</strain>
    </source>
</reference>
<dbReference type="GO" id="GO:0016887">
    <property type="term" value="F:ATP hydrolysis activity"/>
    <property type="evidence" value="ECO:0007669"/>
    <property type="project" value="InterPro"/>
</dbReference>
<dbReference type="Pfam" id="PF00122">
    <property type="entry name" value="E1-E2_ATPase"/>
    <property type="match status" value="1"/>
</dbReference>
<keyword evidence="3 10" id="KW-0812">Transmembrane</keyword>
<dbReference type="SUPFAM" id="SSF56784">
    <property type="entry name" value="HAD-like"/>
    <property type="match status" value="1"/>
</dbReference>
<evidence type="ECO:0000256" key="5">
    <source>
        <dbReference type="ARBA" id="ARBA00022840"/>
    </source>
</evidence>
<name>A0A8H4TSF5_9HYPO</name>
<dbReference type="InterPro" id="IPR059000">
    <property type="entry name" value="ATPase_P-type_domA"/>
</dbReference>
<keyword evidence="8 10" id="KW-0472">Membrane</keyword>
<feature type="transmembrane region" description="Helical" evidence="10">
    <location>
        <begin position="953"/>
        <end position="972"/>
    </location>
</feature>
<evidence type="ECO:0000256" key="8">
    <source>
        <dbReference type="ARBA" id="ARBA00023136"/>
    </source>
</evidence>
<dbReference type="Gene3D" id="2.70.150.10">
    <property type="entry name" value="Calcium-transporting ATPase, cytoplasmic transduction domain A"/>
    <property type="match status" value="1"/>
</dbReference>
<dbReference type="GO" id="GO:0005886">
    <property type="term" value="C:plasma membrane"/>
    <property type="evidence" value="ECO:0007669"/>
    <property type="project" value="UniProtKB-SubCell"/>
</dbReference>
<keyword evidence="5" id="KW-0067">ATP-binding</keyword>
<proteinExistence type="predicted"/>
<dbReference type="GO" id="GO:0030007">
    <property type="term" value="P:intracellular potassium ion homeostasis"/>
    <property type="evidence" value="ECO:0007669"/>
    <property type="project" value="TreeGrafter"/>
</dbReference>
<evidence type="ECO:0000256" key="7">
    <source>
        <dbReference type="ARBA" id="ARBA00022989"/>
    </source>
</evidence>
<dbReference type="InterPro" id="IPR018303">
    <property type="entry name" value="ATPase_P-typ_P_site"/>
</dbReference>
<feature type="transmembrane region" description="Helical" evidence="10">
    <location>
        <begin position="170"/>
        <end position="189"/>
    </location>
</feature>
<dbReference type="NCBIfam" id="TIGR01494">
    <property type="entry name" value="ATPase_P-type"/>
    <property type="match status" value="2"/>
</dbReference>
<evidence type="ECO:0000256" key="6">
    <source>
        <dbReference type="ARBA" id="ARBA00022967"/>
    </source>
</evidence>
<dbReference type="GO" id="GO:1902600">
    <property type="term" value="P:proton transmembrane transport"/>
    <property type="evidence" value="ECO:0007669"/>
    <property type="project" value="TreeGrafter"/>
</dbReference>
<dbReference type="SUPFAM" id="SSF81665">
    <property type="entry name" value="Calcium ATPase, transmembrane domain M"/>
    <property type="match status" value="1"/>
</dbReference>
<feature type="transmembrane region" description="Helical" evidence="10">
    <location>
        <begin position="363"/>
        <end position="380"/>
    </location>
</feature>
<dbReference type="SFLD" id="SFLDS00003">
    <property type="entry name" value="Haloacid_Dehalogenase"/>
    <property type="match status" value="1"/>
</dbReference>
<dbReference type="GO" id="GO:1990573">
    <property type="term" value="P:potassium ion import across plasma membrane"/>
    <property type="evidence" value="ECO:0007669"/>
    <property type="project" value="TreeGrafter"/>
</dbReference>
<dbReference type="GO" id="GO:0006883">
    <property type="term" value="P:intracellular sodium ion homeostasis"/>
    <property type="evidence" value="ECO:0007669"/>
    <property type="project" value="TreeGrafter"/>
</dbReference>
<keyword evidence="4" id="KW-0547">Nucleotide-binding</keyword>
<sequence>MPGTKSLHWKSGDEEEGTRVPQRDRSNAEASDETRPHRRSLSQSRRGISANSLPIQYRSVCRGIKYVQALAPVITSLTKAEFETIEWHKLSIENVQKSLGTDTTHGLTARDADERLKKHGRNKISPLPNPLFWKVFGYFFKGFGSILCVGGILVFISWKPLGDPPAIANLALGIVLIAVFLIQAAFNGWQDWSSSRVMQSITEMLPESTVLLRDGSRIEISATELVSGDVVFIKAGTKIPADVRFTEVSHDTSIDRAVLTGESKPTKATIESTDDNYLETHCIGLQGTHCVSGSAKGIVVSTGDGTVFGQIAKLTGEPNTGLTTMEKDVFRFVSLIFAIMVSWIVILAAVWGGWLRKAHPDWINVPALIVSCVSVAIAYIPEGLPIAVTSSLTITANLMKKNKILCKSLKTVETLGSVSVICSDKTGTLTKNQMFATDCCLYTTTITLEPNTGKVQSDLSSPGIHQARAIAGLCNAAEFDQKTLEKPLADRHIFGDATDQAALRFSELLTVKGAPDILLGRCSHLVLPDGSVEPMTEDKSAVIRQLKDKLSSDGKRVILLARKVVGADFISAEPTSSKFEHDMMHELQSNLTLVCIMGMIDPPRPEMPEVIATLRGAGIRSFMVTGDFGLTALAIARQCGMVTASVVHDPSALMRFASGDGEQANPPRDAGLLLSGSDLMTLNEYQWDQLCQYSEIVFARTTPDQKLRIVREFQARKQVVGMTGDGVNDAPALKAADVGISLASGSDIAIEAADMVLLDSFAAIVEAVKFGRVVFDNLKKVIAYLLPAGSFSEFWPVFTNVILGLPQILSSFLMIIICCFTDCVGAVVLAYEKPEADVLFRPPRDPRKTHLVDWQLMFHSYAFVGVIESVCSFSMAYWYLEQKGIPFKDLWFKFRDGPPNIDPDYYHDRLNEASSIYFMNLVVMQWFNLMAVRTRHLSIFQHPPLFNKRTQNPLLFVAIASSLAIAVIWLYIPNLQRVLDTAGVPVAHYFYPMALGLGLFCLDEARKLCVRRWPQSVIAKMAW</sequence>
<dbReference type="InterPro" id="IPR004014">
    <property type="entry name" value="ATPase_P-typ_cation-transptr_N"/>
</dbReference>
<dbReference type="FunFam" id="3.40.50.1000:FF:000001">
    <property type="entry name" value="Phospholipid-transporting ATPase IC"/>
    <property type="match status" value="1"/>
</dbReference>
<dbReference type="PRINTS" id="PR00121">
    <property type="entry name" value="NAKATPASE"/>
</dbReference>
<dbReference type="InterPro" id="IPR036412">
    <property type="entry name" value="HAD-like_sf"/>
</dbReference>
<evidence type="ECO:0000313" key="12">
    <source>
        <dbReference type="EMBL" id="KAF4963190.1"/>
    </source>
</evidence>
<feature type="region of interest" description="Disordered" evidence="9">
    <location>
        <begin position="1"/>
        <end position="46"/>
    </location>
</feature>
<protein>
    <recommendedName>
        <fullName evidence="11">Cation-transporting P-type ATPase N-terminal domain-containing protein</fullName>
    </recommendedName>
</protein>
<dbReference type="GO" id="GO:0036376">
    <property type="term" value="P:sodium ion export across plasma membrane"/>
    <property type="evidence" value="ECO:0007669"/>
    <property type="project" value="TreeGrafter"/>
</dbReference>
<dbReference type="InterPro" id="IPR044492">
    <property type="entry name" value="P_typ_ATPase_HD_dom"/>
</dbReference>
<feature type="transmembrane region" description="Helical" evidence="10">
    <location>
        <begin position="915"/>
        <end position="932"/>
    </location>
</feature>
<dbReference type="SUPFAM" id="SSF81653">
    <property type="entry name" value="Calcium ATPase, transduction domain A"/>
    <property type="match status" value="1"/>
</dbReference>